<evidence type="ECO:0000313" key="2">
    <source>
        <dbReference type="Proteomes" id="UP001056120"/>
    </source>
</evidence>
<gene>
    <name evidence="1" type="ORF">L1987_45838</name>
</gene>
<sequence length="76" mass="8462">MLQEHVVSQFRKRTISQAMPHEEEPKQVSESEPEEESKEEPVGDAEGANSDTNSGETVPYSIANEEDTSSEKELDP</sequence>
<organism evidence="1 2">
    <name type="scientific">Smallanthus sonchifolius</name>
    <dbReference type="NCBI Taxonomy" id="185202"/>
    <lineage>
        <taxon>Eukaryota</taxon>
        <taxon>Viridiplantae</taxon>
        <taxon>Streptophyta</taxon>
        <taxon>Embryophyta</taxon>
        <taxon>Tracheophyta</taxon>
        <taxon>Spermatophyta</taxon>
        <taxon>Magnoliopsida</taxon>
        <taxon>eudicotyledons</taxon>
        <taxon>Gunneridae</taxon>
        <taxon>Pentapetalae</taxon>
        <taxon>asterids</taxon>
        <taxon>campanulids</taxon>
        <taxon>Asterales</taxon>
        <taxon>Asteraceae</taxon>
        <taxon>Asteroideae</taxon>
        <taxon>Heliantheae alliance</taxon>
        <taxon>Millerieae</taxon>
        <taxon>Smallanthus</taxon>
    </lineage>
</organism>
<evidence type="ECO:0000313" key="1">
    <source>
        <dbReference type="EMBL" id="KAI3776077.1"/>
    </source>
</evidence>
<keyword evidence="2" id="KW-1185">Reference proteome</keyword>
<dbReference type="Proteomes" id="UP001056120">
    <property type="component" value="Linkage Group LG15"/>
</dbReference>
<comment type="caution">
    <text evidence="1">The sequence shown here is derived from an EMBL/GenBank/DDBJ whole genome shotgun (WGS) entry which is preliminary data.</text>
</comment>
<reference evidence="2" key="1">
    <citation type="journal article" date="2022" name="Mol. Ecol. Resour.">
        <title>The genomes of chicory, endive, great burdock and yacon provide insights into Asteraceae palaeo-polyploidization history and plant inulin production.</title>
        <authorList>
            <person name="Fan W."/>
            <person name="Wang S."/>
            <person name="Wang H."/>
            <person name="Wang A."/>
            <person name="Jiang F."/>
            <person name="Liu H."/>
            <person name="Zhao H."/>
            <person name="Xu D."/>
            <person name="Zhang Y."/>
        </authorList>
    </citation>
    <scope>NUCLEOTIDE SEQUENCE [LARGE SCALE GENOMIC DNA]</scope>
    <source>
        <strain evidence="2">cv. Yunnan</strain>
    </source>
</reference>
<reference evidence="1 2" key="2">
    <citation type="journal article" date="2022" name="Mol. Ecol. Resour.">
        <title>The genomes of chicory, endive, great burdock and yacon provide insights into Asteraceae paleo-polyploidization history and plant inulin production.</title>
        <authorList>
            <person name="Fan W."/>
            <person name="Wang S."/>
            <person name="Wang H."/>
            <person name="Wang A."/>
            <person name="Jiang F."/>
            <person name="Liu H."/>
            <person name="Zhao H."/>
            <person name="Xu D."/>
            <person name="Zhang Y."/>
        </authorList>
    </citation>
    <scope>NUCLEOTIDE SEQUENCE [LARGE SCALE GENOMIC DNA]</scope>
    <source>
        <strain evidence="2">cv. Yunnan</strain>
        <tissue evidence="1">Leaves</tissue>
    </source>
</reference>
<accession>A0ACB9FY34</accession>
<name>A0ACB9FY34_9ASTR</name>
<proteinExistence type="predicted"/>
<dbReference type="EMBL" id="CM042032">
    <property type="protein sequence ID" value="KAI3776077.1"/>
    <property type="molecule type" value="Genomic_DNA"/>
</dbReference>
<protein>
    <submittedName>
        <fullName evidence="1">Uncharacterized protein</fullName>
    </submittedName>
</protein>